<accession>A0ABQ6F2Q7</accession>
<name>A0ABQ6F2Q7_9VIBR</name>
<dbReference type="Proteomes" id="UP001157138">
    <property type="component" value="Unassembled WGS sequence"/>
</dbReference>
<dbReference type="EMBL" id="BSPW01000068">
    <property type="protein sequence ID" value="GLT19211.1"/>
    <property type="molecule type" value="Genomic_DNA"/>
</dbReference>
<evidence type="ECO:0000313" key="1">
    <source>
        <dbReference type="EMBL" id="GLT19211.1"/>
    </source>
</evidence>
<protein>
    <submittedName>
        <fullName evidence="1">Uncharacterized protein</fullName>
    </submittedName>
</protein>
<comment type="caution">
    <text evidence="1">The sequence shown here is derived from an EMBL/GenBank/DDBJ whole genome shotgun (WGS) entry which is preliminary data.</text>
</comment>
<keyword evidence="2" id="KW-1185">Reference proteome</keyword>
<reference evidence="2" key="1">
    <citation type="journal article" date="2019" name="Int. J. Syst. Evol. Microbiol.">
        <title>The Global Catalogue of Microorganisms (GCM) 10K type strain sequencing project: providing services to taxonomists for standard genome sequencing and annotation.</title>
        <authorList>
            <consortium name="The Broad Institute Genomics Platform"/>
            <consortium name="The Broad Institute Genome Sequencing Center for Infectious Disease"/>
            <person name="Wu L."/>
            <person name="Ma J."/>
        </authorList>
    </citation>
    <scope>NUCLEOTIDE SEQUENCE [LARGE SCALE GENOMIC DNA]</scope>
    <source>
        <strain evidence="2">NBRC 108723</strain>
    </source>
</reference>
<organism evidence="1 2">
    <name type="scientific">Vibrio zhanjiangensis</name>
    <dbReference type="NCBI Taxonomy" id="1046128"/>
    <lineage>
        <taxon>Bacteria</taxon>
        <taxon>Pseudomonadati</taxon>
        <taxon>Pseudomonadota</taxon>
        <taxon>Gammaproteobacteria</taxon>
        <taxon>Vibrionales</taxon>
        <taxon>Vibrionaceae</taxon>
        <taxon>Vibrio</taxon>
    </lineage>
</organism>
<gene>
    <name evidence="1" type="ORF">GCM10007938_29930</name>
</gene>
<evidence type="ECO:0000313" key="2">
    <source>
        <dbReference type="Proteomes" id="UP001157138"/>
    </source>
</evidence>
<sequence>MQQLDSTNQDEYIVLTTDLTRVRTGGALGIKGLYPTSWVEGVSAGIYIAEGQNSEGVFYRNTKCCIGIENKREMVAGMHGWDCGIWIPNDKTGIVRTYYHDDRRLFGYPAYIGWYAEFTYQQLELSLKN</sequence>
<proteinExistence type="predicted"/>